<evidence type="ECO:0000313" key="1">
    <source>
        <dbReference type="EMBL" id="KAI5668344.1"/>
    </source>
</evidence>
<proteinExistence type="predicted"/>
<sequence length="118" mass="13241">MTFPELLSLLQLLLLCFAQSTNSSLELKILSVVNKYPRLIYSSSSKNSSNHCTPDGQKFRATFVHLDESSKELSSRWAKVALKFLPIWAKVLLKLKKINFLTSKSTFSCSNSSGDSIH</sequence>
<keyword evidence="2" id="KW-1185">Reference proteome</keyword>
<protein>
    <submittedName>
        <fullName evidence="1">Uncharacterized protein</fullName>
    </submittedName>
</protein>
<dbReference type="Proteomes" id="UP001060085">
    <property type="component" value="Linkage Group LG04"/>
</dbReference>
<gene>
    <name evidence="1" type="ORF">M9H77_18197</name>
</gene>
<evidence type="ECO:0000313" key="2">
    <source>
        <dbReference type="Proteomes" id="UP001060085"/>
    </source>
</evidence>
<dbReference type="EMBL" id="CM044704">
    <property type="protein sequence ID" value="KAI5668344.1"/>
    <property type="molecule type" value="Genomic_DNA"/>
</dbReference>
<accession>A0ACC0B6R7</accession>
<comment type="caution">
    <text evidence="1">The sequence shown here is derived from an EMBL/GenBank/DDBJ whole genome shotgun (WGS) entry which is preliminary data.</text>
</comment>
<name>A0ACC0B6R7_CATRO</name>
<reference evidence="2" key="1">
    <citation type="journal article" date="2023" name="Nat. Plants">
        <title>Single-cell RNA sequencing provides a high-resolution roadmap for understanding the multicellular compartmentation of specialized metabolism.</title>
        <authorList>
            <person name="Sun S."/>
            <person name="Shen X."/>
            <person name="Li Y."/>
            <person name="Li Y."/>
            <person name="Wang S."/>
            <person name="Li R."/>
            <person name="Zhang H."/>
            <person name="Shen G."/>
            <person name="Guo B."/>
            <person name="Wei J."/>
            <person name="Xu J."/>
            <person name="St-Pierre B."/>
            <person name="Chen S."/>
            <person name="Sun C."/>
        </authorList>
    </citation>
    <scope>NUCLEOTIDE SEQUENCE [LARGE SCALE GENOMIC DNA]</scope>
</reference>
<organism evidence="1 2">
    <name type="scientific">Catharanthus roseus</name>
    <name type="common">Madagascar periwinkle</name>
    <name type="synonym">Vinca rosea</name>
    <dbReference type="NCBI Taxonomy" id="4058"/>
    <lineage>
        <taxon>Eukaryota</taxon>
        <taxon>Viridiplantae</taxon>
        <taxon>Streptophyta</taxon>
        <taxon>Embryophyta</taxon>
        <taxon>Tracheophyta</taxon>
        <taxon>Spermatophyta</taxon>
        <taxon>Magnoliopsida</taxon>
        <taxon>eudicotyledons</taxon>
        <taxon>Gunneridae</taxon>
        <taxon>Pentapetalae</taxon>
        <taxon>asterids</taxon>
        <taxon>lamiids</taxon>
        <taxon>Gentianales</taxon>
        <taxon>Apocynaceae</taxon>
        <taxon>Rauvolfioideae</taxon>
        <taxon>Vinceae</taxon>
        <taxon>Catharanthinae</taxon>
        <taxon>Catharanthus</taxon>
    </lineage>
</organism>